<feature type="domain" description="HAMP" evidence="16">
    <location>
        <begin position="170"/>
        <end position="222"/>
    </location>
</feature>
<comment type="subcellular location">
    <subcellularLocation>
        <location evidence="2">Membrane</location>
        <topology evidence="2">Multi-pass membrane protein</topology>
    </subcellularLocation>
</comment>
<dbReference type="RefSeq" id="WP_212688971.1">
    <property type="nucleotide sequence ID" value="NZ_JAGSPN010000014.1"/>
</dbReference>
<name>A0A941DM61_9BURK</name>
<dbReference type="Proteomes" id="UP000680067">
    <property type="component" value="Unassembled WGS sequence"/>
</dbReference>
<dbReference type="InterPro" id="IPR050351">
    <property type="entry name" value="BphY/WalK/GraS-like"/>
</dbReference>
<keyword evidence="7" id="KW-0547">Nucleotide-binding</keyword>
<gene>
    <name evidence="17" type="ORF">KDM89_16220</name>
</gene>
<evidence type="ECO:0000259" key="16">
    <source>
        <dbReference type="PROSITE" id="PS50885"/>
    </source>
</evidence>
<evidence type="ECO:0000256" key="4">
    <source>
        <dbReference type="ARBA" id="ARBA00022553"/>
    </source>
</evidence>
<keyword evidence="8" id="KW-0418">Kinase</keyword>
<evidence type="ECO:0000256" key="9">
    <source>
        <dbReference type="ARBA" id="ARBA00022840"/>
    </source>
</evidence>
<dbReference type="AlphaFoldDB" id="A0A941DM61"/>
<organism evidence="17 18">
    <name type="scientific">Undibacterium luofuense</name>
    <dbReference type="NCBI Taxonomy" id="2828733"/>
    <lineage>
        <taxon>Bacteria</taxon>
        <taxon>Pseudomonadati</taxon>
        <taxon>Pseudomonadota</taxon>
        <taxon>Betaproteobacteria</taxon>
        <taxon>Burkholderiales</taxon>
        <taxon>Oxalobacteraceae</taxon>
        <taxon>Undibacterium</taxon>
    </lineage>
</organism>
<dbReference type="InterPro" id="IPR003660">
    <property type="entry name" value="HAMP_dom"/>
</dbReference>
<comment type="caution">
    <text evidence="17">The sequence shown here is derived from an EMBL/GenBank/DDBJ whole genome shotgun (WGS) entry which is preliminary data.</text>
</comment>
<keyword evidence="9" id="KW-0067">ATP-binding</keyword>
<evidence type="ECO:0000256" key="11">
    <source>
        <dbReference type="ARBA" id="ARBA00023012"/>
    </source>
</evidence>
<reference evidence="17" key="1">
    <citation type="submission" date="2021-04" db="EMBL/GenBank/DDBJ databases">
        <title>novel species isolated from subtropical streams in China.</title>
        <authorList>
            <person name="Lu H."/>
        </authorList>
    </citation>
    <scope>NUCLEOTIDE SEQUENCE</scope>
    <source>
        <strain evidence="17">LFS511W</strain>
    </source>
</reference>
<evidence type="ECO:0000256" key="13">
    <source>
        <dbReference type="SAM" id="Coils"/>
    </source>
</evidence>
<dbReference type="PROSITE" id="PS50885">
    <property type="entry name" value="HAMP"/>
    <property type="match status" value="1"/>
</dbReference>
<dbReference type="GO" id="GO:0007234">
    <property type="term" value="P:osmosensory signaling via phosphorelay pathway"/>
    <property type="evidence" value="ECO:0007669"/>
    <property type="project" value="TreeGrafter"/>
</dbReference>
<dbReference type="InterPro" id="IPR004358">
    <property type="entry name" value="Sig_transdc_His_kin-like_C"/>
</dbReference>
<dbReference type="Gene3D" id="1.10.287.130">
    <property type="match status" value="1"/>
</dbReference>
<dbReference type="InterPro" id="IPR000014">
    <property type="entry name" value="PAS"/>
</dbReference>
<keyword evidence="12 14" id="KW-0472">Membrane</keyword>
<evidence type="ECO:0000256" key="6">
    <source>
        <dbReference type="ARBA" id="ARBA00022692"/>
    </source>
</evidence>
<dbReference type="SUPFAM" id="SSF158472">
    <property type="entry name" value="HAMP domain-like"/>
    <property type="match status" value="1"/>
</dbReference>
<evidence type="ECO:0000256" key="5">
    <source>
        <dbReference type="ARBA" id="ARBA00022679"/>
    </source>
</evidence>
<evidence type="ECO:0000256" key="10">
    <source>
        <dbReference type="ARBA" id="ARBA00022989"/>
    </source>
</evidence>
<sequence>MKFSVRNLSLRQISVLGVALGILLPALIFGSLIARSRYDREIELRVQAPMTQYTEMLSKAMAVPIWNVDRQVGKQFVEGVMRNPEVARVVVTDEAGAVFVSQQKLQYAPNQLRRMMRPVVLEKRIIGRVEVAVTTEYVAKDLLEDLLKLMAAITAQVILSFGMVWYVFDRRVVRPVQRLQTETNRLASGQLSEPLVWQRSDEIGDLASGLNVMRLNLGRLISEREQQNKILKQELTERMRAEAALRETEEKFIAIFQASPVAMTVMKCHPVYRMIDVNDAWVRQFGWSHDAILGQISMQEYLWCQPEDMQHVMKVLERDGEIHAFEAWCRSGLGHHNLLCEISGKLVHIADEAFVILVQEDITEKRKNEQEVHRMNQTLERRVSERTRELQEKNAELNVVLNNLKRAQQELVRTEKMAALGSLVAGVAHELNTPIGTSVTVASTLHQQTEDLAAQFEQGLRKSSLQDFLSNARLGTDLLLRNLNKASELVSSFKQVAVDRTSANRRRFALHEMMDELILTLGPMIRKSRHGVQSDIAEGLVLDSYPGALGQVMTNLINNAFIHAFDEEHEGVVQIVARAAADDKISIVVSDNGKGILPAHISRIFDPFFTTRLGQGGSGLGLNIVYNLVHEVLEGSISVDSKPGQGTRFELLLPAVVRAAAEAHQTSVLAQDAVPETPTGYQP</sequence>
<evidence type="ECO:0000256" key="1">
    <source>
        <dbReference type="ARBA" id="ARBA00000085"/>
    </source>
</evidence>
<keyword evidence="10 14" id="KW-1133">Transmembrane helix</keyword>
<dbReference type="InterPro" id="IPR036097">
    <property type="entry name" value="HisK_dim/P_sf"/>
</dbReference>
<evidence type="ECO:0000259" key="15">
    <source>
        <dbReference type="PROSITE" id="PS50109"/>
    </source>
</evidence>
<dbReference type="Pfam" id="PF00672">
    <property type="entry name" value="HAMP"/>
    <property type="match status" value="1"/>
</dbReference>
<dbReference type="SMART" id="SM00387">
    <property type="entry name" value="HATPase_c"/>
    <property type="match status" value="1"/>
</dbReference>
<feature type="domain" description="Histidine kinase" evidence="15">
    <location>
        <begin position="426"/>
        <end position="657"/>
    </location>
</feature>
<feature type="coiled-coil region" evidence="13">
    <location>
        <begin position="376"/>
        <end position="417"/>
    </location>
</feature>
<dbReference type="GO" id="GO:0030295">
    <property type="term" value="F:protein kinase activator activity"/>
    <property type="evidence" value="ECO:0007669"/>
    <property type="project" value="TreeGrafter"/>
</dbReference>
<comment type="catalytic activity">
    <reaction evidence="1">
        <text>ATP + protein L-histidine = ADP + protein N-phospho-L-histidine.</text>
        <dbReference type="EC" id="2.7.13.3"/>
    </reaction>
</comment>
<feature type="transmembrane region" description="Helical" evidence="14">
    <location>
        <begin position="12"/>
        <end position="34"/>
    </location>
</feature>
<keyword evidence="4" id="KW-0597">Phosphoprotein</keyword>
<dbReference type="CDD" id="cd06225">
    <property type="entry name" value="HAMP"/>
    <property type="match status" value="1"/>
</dbReference>
<evidence type="ECO:0000313" key="18">
    <source>
        <dbReference type="Proteomes" id="UP000680067"/>
    </source>
</evidence>
<dbReference type="GO" id="GO:0005524">
    <property type="term" value="F:ATP binding"/>
    <property type="evidence" value="ECO:0007669"/>
    <property type="project" value="UniProtKB-KW"/>
</dbReference>
<keyword evidence="18" id="KW-1185">Reference proteome</keyword>
<dbReference type="Gene3D" id="3.30.450.20">
    <property type="entry name" value="PAS domain"/>
    <property type="match status" value="1"/>
</dbReference>
<dbReference type="PANTHER" id="PTHR42878">
    <property type="entry name" value="TWO-COMPONENT HISTIDINE KINASE"/>
    <property type="match status" value="1"/>
</dbReference>
<dbReference type="EMBL" id="JAGSPN010000014">
    <property type="protein sequence ID" value="MBR7783692.1"/>
    <property type="molecule type" value="Genomic_DNA"/>
</dbReference>
<evidence type="ECO:0000256" key="3">
    <source>
        <dbReference type="ARBA" id="ARBA00012438"/>
    </source>
</evidence>
<accession>A0A941DM61</accession>
<dbReference type="EC" id="2.7.13.3" evidence="3"/>
<dbReference type="InterPro" id="IPR036890">
    <property type="entry name" value="HATPase_C_sf"/>
</dbReference>
<dbReference type="Gene3D" id="6.10.340.10">
    <property type="match status" value="1"/>
</dbReference>
<dbReference type="SMART" id="SM00304">
    <property type="entry name" value="HAMP"/>
    <property type="match status" value="1"/>
</dbReference>
<keyword evidence="11" id="KW-0902">Two-component regulatory system</keyword>
<keyword evidence="6 14" id="KW-0812">Transmembrane</keyword>
<dbReference type="GO" id="GO:0000155">
    <property type="term" value="F:phosphorelay sensor kinase activity"/>
    <property type="evidence" value="ECO:0007669"/>
    <property type="project" value="InterPro"/>
</dbReference>
<evidence type="ECO:0000313" key="17">
    <source>
        <dbReference type="EMBL" id="MBR7783692.1"/>
    </source>
</evidence>
<protein>
    <recommendedName>
        <fullName evidence="3">histidine kinase</fullName>
        <ecNumber evidence="3">2.7.13.3</ecNumber>
    </recommendedName>
</protein>
<dbReference type="NCBIfam" id="TIGR00229">
    <property type="entry name" value="sensory_box"/>
    <property type="match status" value="1"/>
</dbReference>
<evidence type="ECO:0000256" key="8">
    <source>
        <dbReference type="ARBA" id="ARBA00022777"/>
    </source>
</evidence>
<dbReference type="Gene3D" id="3.30.565.10">
    <property type="entry name" value="Histidine kinase-like ATPase, C-terminal domain"/>
    <property type="match status" value="1"/>
</dbReference>
<dbReference type="GO" id="GO:0000156">
    <property type="term" value="F:phosphorelay response regulator activity"/>
    <property type="evidence" value="ECO:0007669"/>
    <property type="project" value="TreeGrafter"/>
</dbReference>
<keyword evidence="5" id="KW-0808">Transferase</keyword>
<dbReference type="SUPFAM" id="SSF55785">
    <property type="entry name" value="PYP-like sensor domain (PAS domain)"/>
    <property type="match status" value="1"/>
</dbReference>
<dbReference type="SUPFAM" id="SSF55874">
    <property type="entry name" value="ATPase domain of HSP90 chaperone/DNA topoisomerase II/histidine kinase"/>
    <property type="match status" value="1"/>
</dbReference>
<dbReference type="SUPFAM" id="SSF47384">
    <property type="entry name" value="Homodimeric domain of signal transducing histidine kinase"/>
    <property type="match status" value="1"/>
</dbReference>
<dbReference type="PRINTS" id="PR00344">
    <property type="entry name" value="BCTRLSENSOR"/>
</dbReference>
<evidence type="ECO:0000256" key="7">
    <source>
        <dbReference type="ARBA" id="ARBA00022741"/>
    </source>
</evidence>
<evidence type="ECO:0000256" key="12">
    <source>
        <dbReference type="ARBA" id="ARBA00023136"/>
    </source>
</evidence>
<dbReference type="PANTHER" id="PTHR42878:SF7">
    <property type="entry name" value="SENSOR HISTIDINE KINASE GLRK"/>
    <property type="match status" value="1"/>
</dbReference>
<dbReference type="Pfam" id="PF02518">
    <property type="entry name" value="HATPase_c"/>
    <property type="match status" value="1"/>
</dbReference>
<proteinExistence type="predicted"/>
<keyword evidence="13" id="KW-0175">Coiled coil</keyword>
<evidence type="ECO:0000256" key="2">
    <source>
        <dbReference type="ARBA" id="ARBA00004141"/>
    </source>
</evidence>
<dbReference type="InterPro" id="IPR003594">
    <property type="entry name" value="HATPase_dom"/>
</dbReference>
<evidence type="ECO:0000256" key="14">
    <source>
        <dbReference type="SAM" id="Phobius"/>
    </source>
</evidence>
<dbReference type="GO" id="GO:0016020">
    <property type="term" value="C:membrane"/>
    <property type="evidence" value="ECO:0007669"/>
    <property type="project" value="UniProtKB-SubCell"/>
</dbReference>
<dbReference type="InterPro" id="IPR035965">
    <property type="entry name" value="PAS-like_dom_sf"/>
</dbReference>
<dbReference type="InterPro" id="IPR005467">
    <property type="entry name" value="His_kinase_dom"/>
</dbReference>
<dbReference type="PROSITE" id="PS50109">
    <property type="entry name" value="HIS_KIN"/>
    <property type="match status" value="1"/>
</dbReference>